<proteinExistence type="predicted"/>
<dbReference type="Pfam" id="PF10238">
    <property type="entry name" value="Eapp_C"/>
    <property type="match status" value="1"/>
</dbReference>
<feature type="region of interest" description="Disordered" evidence="1">
    <location>
        <begin position="92"/>
        <end position="126"/>
    </location>
</feature>
<name>A0A1A8YJ01_PLAOA</name>
<dbReference type="GO" id="GO:0005634">
    <property type="term" value="C:nucleus"/>
    <property type="evidence" value="ECO:0007669"/>
    <property type="project" value="TreeGrafter"/>
</dbReference>
<dbReference type="AlphaFoldDB" id="A0A1A8YJ01"/>
<dbReference type="InterPro" id="IPR019370">
    <property type="entry name" value="E2F-assoc_phosphoprotein"/>
</dbReference>
<dbReference type="PANTHER" id="PTHR15967:SF0">
    <property type="entry name" value="E2F-ASSOCIATED PHOSPHOPROTEIN"/>
    <property type="match status" value="1"/>
</dbReference>
<gene>
    <name evidence="2" type="ORF">POVWA1_007420</name>
    <name evidence="3" type="ORF">POVWA2_007560</name>
</gene>
<organism evidence="2 5">
    <name type="scientific">Plasmodium ovale wallikeri</name>
    <dbReference type="NCBI Taxonomy" id="864142"/>
    <lineage>
        <taxon>Eukaryota</taxon>
        <taxon>Sar</taxon>
        <taxon>Alveolata</taxon>
        <taxon>Apicomplexa</taxon>
        <taxon>Aconoidasida</taxon>
        <taxon>Haemosporida</taxon>
        <taxon>Plasmodiidae</taxon>
        <taxon>Plasmodium</taxon>
        <taxon>Plasmodium (Plasmodium)</taxon>
    </lineage>
</organism>
<protein>
    <submittedName>
        <fullName evidence="2">E2F-associated phosphoprotein, putative</fullName>
    </submittedName>
</protein>
<evidence type="ECO:0000256" key="1">
    <source>
        <dbReference type="SAM" id="MobiDB-lite"/>
    </source>
</evidence>
<feature type="compositionally biased region" description="Basic and acidic residues" evidence="1">
    <location>
        <begin position="92"/>
        <end position="122"/>
    </location>
</feature>
<sequence length="325" mass="37520">MNAKRVNHVINLLINEIKLNEQSGNARESANAKELSREKGINVAKSFLNINHSAISFPFGTKVSRLYRKLIFTCENPIYVYLFCASSHTDEEKDRETTKGGKKSDDRNDENVNTQKNEKELSDDNIDDDFIRDNEKAALEFYDDKIDNYDEEYVNKKYSKTNNTQCSRMQRFKFITPTVAHFCKRVRYNVKPFVGFGTDSCDSSLCCCGCFIPVCYQSQRHECYINQYRSLYAVNVRINDKTEFDEKEINPKKGDEENGSNEMKENVDEIGENASNSVITTEGTKNGQSGKSLKYYAVFCVNCNNHIAYFEIEKKIFHFFDVLPD</sequence>
<reference evidence="2" key="2">
    <citation type="submission" date="2016-05" db="EMBL/GenBank/DDBJ databases">
        <authorList>
            <person name="Lavstsen T."/>
            <person name="Jespersen J.S."/>
        </authorList>
    </citation>
    <scope>NUCLEOTIDE SEQUENCE [LARGE SCALE GENOMIC DNA]</scope>
</reference>
<dbReference type="PANTHER" id="PTHR15967">
    <property type="entry name" value="E2F-ASSOCIATED PHOSPHOPROTEIN"/>
    <property type="match status" value="1"/>
</dbReference>
<keyword evidence="5" id="KW-1185">Reference proteome</keyword>
<evidence type="ECO:0000313" key="3">
    <source>
        <dbReference type="EMBL" id="SBT32068.1"/>
    </source>
</evidence>
<dbReference type="Proteomes" id="UP000078555">
    <property type="component" value="Unassembled WGS sequence"/>
</dbReference>
<evidence type="ECO:0000313" key="4">
    <source>
        <dbReference type="Proteomes" id="UP000078550"/>
    </source>
</evidence>
<dbReference type="EMBL" id="FLRE01000029">
    <property type="protein sequence ID" value="SBT32068.1"/>
    <property type="molecule type" value="Genomic_DNA"/>
</dbReference>
<dbReference type="EMBL" id="FLRD01000021">
    <property type="protein sequence ID" value="SBT31498.1"/>
    <property type="molecule type" value="Genomic_DNA"/>
</dbReference>
<evidence type="ECO:0000313" key="2">
    <source>
        <dbReference type="EMBL" id="SBT31498.1"/>
    </source>
</evidence>
<reference evidence="4 5" key="1">
    <citation type="submission" date="2016-05" db="EMBL/GenBank/DDBJ databases">
        <authorList>
            <person name="Naeem Raeece"/>
        </authorList>
    </citation>
    <scope>NUCLEOTIDE SEQUENCE [LARGE SCALE GENOMIC DNA]</scope>
</reference>
<dbReference type="Proteomes" id="UP000078550">
    <property type="component" value="Unassembled WGS sequence"/>
</dbReference>
<accession>A0A1A8YJ01</accession>
<evidence type="ECO:0000313" key="5">
    <source>
        <dbReference type="Proteomes" id="UP000078555"/>
    </source>
</evidence>